<keyword evidence="2" id="KW-1185">Reference proteome</keyword>
<organism evidence="1 2">
    <name type="scientific">Glomerella acutata</name>
    <name type="common">Colletotrichum acutatum</name>
    <dbReference type="NCBI Taxonomy" id="27357"/>
    <lineage>
        <taxon>Eukaryota</taxon>
        <taxon>Fungi</taxon>
        <taxon>Dikarya</taxon>
        <taxon>Ascomycota</taxon>
        <taxon>Pezizomycotina</taxon>
        <taxon>Sordariomycetes</taxon>
        <taxon>Hypocreomycetidae</taxon>
        <taxon>Glomerellales</taxon>
        <taxon>Glomerellaceae</taxon>
        <taxon>Colletotrichum</taxon>
        <taxon>Colletotrichum acutatum species complex</taxon>
    </lineage>
</organism>
<dbReference type="RefSeq" id="XP_060366284.1">
    <property type="nucleotide sequence ID" value="XM_060507997.1"/>
</dbReference>
<dbReference type="EMBL" id="JAHMHS010000034">
    <property type="protein sequence ID" value="KAK1726229.1"/>
    <property type="molecule type" value="Genomic_DNA"/>
</dbReference>
<gene>
    <name evidence="1" type="ORF">BDZ83DRAFT_616823</name>
</gene>
<dbReference type="AlphaFoldDB" id="A0AAD8UQW5"/>
<dbReference type="Proteomes" id="UP001244207">
    <property type="component" value="Unassembled WGS sequence"/>
</dbReference>
<name>A0AAD8UQW5_GLOAC</name>
<evidence type="ECO:0000313" key="2">
    <source>
        <dbReference type="Proteomes" id="UP001244207"/>
    </source>
</evidence>
<accession>A0AAD8UQW5</accession>
<protein>
    <submittedName>
        <fullName evidence="1">Uncharacterized protein</fullName>
    </submittedName>
</protein>
<evidence type="ECO:0000313" key="1">
    <source>
        <dbReference type="EMBL" id="KAK1726229.1"/>
    </source>
</evidence>
<comment type="caution">
    <text evidence="1">The sequence shown here is derived from an EMBL/GenBank/DDBJ whole genome shotgun (WGS) entry which is preliminary data.</text>
</comment>
<dbReference type="GeneID" id="85391896"/>
<sequence>MLLFVIYSFCVYLVYSFLTAMDSHPVIHFAVAAPGLPQYRGTAGSSTFVCGFLSRISKAGLTGSDIPGVDPGKGS</sequence>
<reference evidence="1" key="1">
    <citation type="submission" date="2021-12" db="EMBL/GenBank/DDBJ databases">
        <title>Comparative genomics, transcriptomics and evolutionary studies reveal genomic signatures of adaptation to plant cell wall in hemibiotrophic fungi.</title>
        <authorList>
            <consortium name="DOE Joint Genome Institute"/>
            <person name="Baroncelli R."/>
            <person name="Diaz J.F."/>
            <person name="Benocci T."/>
            <person name="Peng M."/>
            <person name="Battaglia E."/>
            <person name="Haridas S."/>
            <person name="Andreopoulos W."/>
            <person name="Labutti K."/>
            <person name="Pangilinan J."/>
            <person name="Floch G.L."/>
            <person name="Makela M.R."/>
            <person name="Henrissat B."/>
            <person name="Grigoriev I.V."/>
            <person name="Crouch J.A."/>
            <person name="De Vries R.P."/>
            <person name="Sukno S.A."/>
            <person name="Thon M.R."/>
        </authorList>
    </citation>
    <scope>NUCLEOTIDE SEQUENCE</scope>
    <source>
        <strain evidence="1">CBS 112980</strain>
    </source>
</reference>
<proteinExistence type="predicted"/>